<dbReference type="InterPro" id="IPR003918">
    <property type="entry name" value="NADH_UbQ_OxRdtase"/>
</dbReference>
<dbReference type="AlphaFoldDB" id="A0A0K2ZUC3"/>
<feature type="transmembrane region" description="Helical" evidence="8">
    <location>
        <begin position="305"/>
        <end position="323"/>
    </location>
</feature>
<organism evidence="10 11">
    <name type="scientific">Xanthomonas graminis pv. poae</name>
    <dbReference type="NCBI Taxonomy" id="227946"/>
    <lineage>
        <taxon>Bacteria</taxon>
        <taxon>Pseudomonadati</taxon>
        <taxon>Pseudomonadota</taxon>
        <taxon>Gammaproteobacteria</taxon>
        <taxon>Lysobacterales</taxon>
        <taxon>Lysobacteraceae</taxon>
        <taxon>Xanthomonas</taxon>
        <taxon>Xanthomonas translucens group</taxon>
        <taxon>Xanthomonas graminis</taxon>
    </lineage>
</organism>
<name>A0A0K2ZUC3_9XANT</name>
<dbReference type="NCBIfam" id="NF009309">
    <property type="entry name" value="PRK12666.1"/>
    <property type="match status" value="1"/>
</dbReference>
<dbReference type="InterPro" id="IPR001750">
    <property type="entry name" value="ND/Mrp_TM"/>
</dbReference>
<evidence type="ECO:0000256" key="6">
    <source>
        <dbReference type="ARBA" id="ARBA00023136"/>
    </source>
</evidence>
<feature type="transmembrane region" description="Helical" evidence="8">
    <location>
        <begin position="110"/>
        <end position="127"/>
    </location>
</feature>
<feature type="transmembrane region" description="Helical" evidence="8">
    <location>
        <begin position="163"/>
        <end position="185"/>
    </location>
</feature>
<keyword evidence="3" id="KW-1003">Cell membrane</keyword>
<keyword evidence="5 8" id="KW-1133">Transmembrane helix</keyword>
<feature type="domain" description="NADH:quinone oxidoreductase/Mrp antiporter transmembrane" evidence="9">
    <location>
        <begin position="128"/>
        <end position="423"/>
    </location>
</feature>
<dbReference type="GO" id="GO:0016491">
    <property type="term" value="F:oxidoreductase activity"/>
    <property type="evidence" value="ECO:0007669"/>
    <property type="project" value="UniProtKB-KW"/>
</dbReference>
<evidence type="ECO:0000256" key="7">
    <source>
        <dbReference type="RuleBase" id="RU000320"/>
    </source>
</evidence>
<dbReference type="EC" id="1.6.5.11" evidence="10"/>
<keyword evidence="6 8" id="KW-0472">Membrane</keyword>
<dbReference type="RefSeq" id="WP_053841104.1">
    <property type="nucleotide sequence ID" value="NZ_CP076250.1"/>
</dbReference>
<accession>A0A0K2ZUC3</accession>
<feature type="transmembrane region" description="Helical" evidence="8">
    <location>
        <begin position="414"/>
        <end position="434"/>
    </location>
</feature>
<feature type="transmembrane region" description="Helical" evidence="8">
    <location>
        <begin position="374"/>
        <end position="394"/>
    </location>
</feature>
<dbReference type="Proteomes" id="UP000041247">
    <property type="component" value="Unassembled WGS sequence"/>
</dbReference>
<gene>
    <name evidence="10" type="ORF">XTPLMG728_2167</name>
</gene>
<sequence length="520" mass="55605">MNHLLLLPILIPLLGAALSLFVEHRRYGRHVRRAVAWTAMAALAAAVIALFVRAGDGQVQVYLLGDWPSRLGIALMADRLSAWMLLTTTLLAAACLLHACAGWDRRAPHFHALFQFQLVGLNGAFLTGDVFNLFVFFEVMLIASYGLLLSGGRGLRLRVGFHYVVFNVTSSTLFLIALGLLYALLGSLNMAELSQRIAQAPPENLRLIKASFGLLLLVFCAKAALLPLYLWLPETYARAPAPVAALFVVMTKVGLYAVLRVSTLILGDQAQALHGYGRAWLLWLGIGTLLLAALGVLAAVRLRVLVGYLVIVSAATLFIAFALDAPGTLGAGLYYLAHSSFVAAALFLIADLIRRRRGDASDRKEVIAPLPGKTVPGVLFLIAAVSVAGLPPLSGFLAKVAILSATPAANAGPVWAAVLLSSLMVIMGLTRAGVRLFWRVPGDQHVDDDGIEQLPPPEPRKARARPLETAATLLLLGYGVAMTVAAGPMLRYTEAAAAQLLRPADYATELRATAPALREP</sequence>
<keyword evidence="4 7" id="KW-0812">Transmembrane</keyword>
<evidence type="ECO:0000256" key="1">
    <source>
        <dbReference type="ARBA" id="ARBA00004651"/>
    </source>
</evidence>
<evidence type="ECO:0000256" key="8">
    <source>
        <dbReference type="SAM" id="Phobius"/>
    </source>
</evidence>
<evidence type="ECO:0000313" key="10">
    <source>
        <dbReference type="EMBL" id="CTP89228.1"/>
    </source>
</evidence>
<evidence type="ECO:0000256" key="3">
    <source>
        <dbReference type="ARBA" id="ARBA00022475"/>
    </source>
</evidence>
<feature type="transmembrane region" description="Helical" evidence="8">
    <location>
        <begin position="34"/>
        <end position="54"/>
    </location>
</feature>
<dbReference type="PRINTS" id="PR01437">
    <property type="entry name" value="NUOXDRDTASE4"/>
</dbReference>
<dbReference type="InterPro" id="IPR050586">
    <property type="entry name" value="CPA3_Na-H_Antiporter_D"/>
</dbReference>
<proteinExistence type="inferred from homology"/>
<feature type="transmembrane region" description="Helical" evidence="8">
    <location>
        <begin position="470"/>
        <end position="490"/>
    </location>
</feature>
<evidence type="ECO:0000256" key="4">
    <source>
        <dbReference type="ARBA" id="ARBA00022692"/>
    </source>
</evidence>
<feature type="transmembrane region" description="Helical" evidence="8">
    <location>
        <begin position="80"/>
        <end position="103"/>
    </location>
</feature>
<dbReference type="EMBL" id="CXOK01000061">
    <property type="protein sequence ID" value="CTP89228.1"/>
    <property type="molecule type" value="Genomic_DNA"/>
</dbReference>
<evidence type="ECO:0000256" key="2">
    <source>
        <dbReference type="ARBA" id="ARBA00005346"/>
    </source>
</evidence>
<dbReference type="PANTHER" id="PTHR42703:SF1">
    <property type="entry name" value="NA(+)_H(+) ANTIPORTER SUBUNIT D1"/>
    <property type="match status" value="1"/>
</dbReference>
<feature type="transmembrane region" description="Helical" evidence="8">
    <location>
        <begin position="212"/>
        <end position="232"/>
    </location>
</feature>
<feature type="transmembrane region" description="Helical" evidence="8">
    <location>
        <begin position="133"/>
        <end position="151"/>
    </location>
</feature>
<feature type="transmembrane region" description="Helical" evidence="8">
    <location>
        <begin position="279"/>
        <end position="298"/>
    </location>
</feature>
<evidence type="ECO:0000259" key="9">
    <source>
        <dbReference type="Pfam" id="PF00361"/>
    </source>
</evidence>
<feature type="transmembrane region" description="Helical" evidence="8">
    <location>
        <begin position="6"/>
        <end position="22"/>
    </location>
</feature>
<reference evidence="10 11" key="1">
    <citation type="submission" date="2015-07" db="EMBL/GenBank/DDBJ databases">
        <authorList>
            <person name="Noorani M."/>
        </authorList>
    </citation>
    <scope>NUCLEOTIDE SEQUENCE [LARGE SCALE GENOMIC DNA]</scope>
    <source>
        <strain evidence="10">LMG728</strain>
    </source>
</reference>
<dbReference type="Pfam" id="PF00361">
    <property type="entry name" value="Proton_antipo_M"/>
    <property type="match status" value="1"/>
</dbReference>
<feature type="transmembrane region" description="Helical" evidence="8">
    <location>
        <begin position="335"/>
        <end position="353"/>
    </location>
</feature>
<dbReference type="GO" id="GO:0008137">
    <property type="term" value="F:NADH dehydrogenase (ubiquinone) activity"/>
    <property type="evidence" value="ECO:0007669"/>
    <property type="project" value="InterPro"/>
</dbReference>
<comment type="subcellular location">
    <subcellularLocation>
        <location evidence="1">Cell membrane</location>
        <topology evidence="1">Multi-pass membrane protein</topology>
    </subcellularLocation>
    <subcellularLocation>
        <location evidence="7">Membrane</location>
        <topology evidence="7">Multi-pass membrane protein</topology>
    </subcellularLocation>
</comment>
<protein>
    <submittedName>
        <fullName evidence="10">NADH dehydrogenase (Quinone)</fullName>
        <ecNumber evidence="10">1.6.5.11</ecNumber>
    </submittedName>
</protein>
<dbReference type="GO" id="GO:0042773">
    <property type="term" value="P:ATP synthesis coupled electron transport"/>
    <property type="evidence" value="ECO:0007669"/>
    <property type="project" value="InterPro"/>
</dbReference>
<keyword evidence="10" id="KW-0560">Oxidoreductase</keyword>
<dbReference type="PANTHER" id="PTHR42703">
    <property type="entry name" value="NADH DEHYDROGENASE"/>
    <property type="match status" value="1"/>
</dbReference>
<comment type="similarity">
    <text evidence="2">Belongs to the CPA3 antiporters (TC 2.A.63) subunit D family.</text>
</comment>
<evidence type="ECO:0000256" key="5">
    <source>
        <dbReference type="ARBA" id="ARBA00022989"/>
    </source>
</evidence>
<evidence type="ECO:0000313" key="11">
    <source>
        <dbReference type="Proteomes" id="UP000041247"/>
    </source>
</evidence>
<feature type="transmembrane region" description="Helical" evidence="8">
    <location>
        <begin position="239"/>
        <end position="259"/>
    </location>
</feature>
<dbReference type="GO" id="GO:0005886">
    <property type="term" value="C:plasma membrane"/>
    <property type="evidence" value="ECO:0007669"/>
    <property type="project" value="UniProtKB-SubCell"/>
</dbReference>